<name>A0ABY6N763_9ALTE</name>
<evidence type="ECO:0000313" key="5">
    <source>
        <dbReference type="EMBL" id="UZE97985.1"/>
    </source>
</evidence>
<reference evidence="5" key="1">
    <citation type="submission" date="2022-06" db="EMBL/GenBank/DDBJ databases">
        <title>Alkalimarinus sp. nov., isolated from gut of a Alitta virens.</title>
        <authorList>
            <person name="Yang A.I."/>
            <person name="Shin N.-R."/>
        </authorList>
    </citation>
    <scope>NUCLEOTIDE SEQUENCE</scope>
    <source>
        <strain evidence="5">A2M4</strain>
    </source>
</reference>
<keyword evidence="6" id="KW-1185">Reference proteome</keyword>
<dbReference type="EMBL" id="CP100390">
    <property type="protein sequence ID" value="UZE97985.1"/>
    <property type="molecule type" value="Genomic_DNA"/>
</dbReference>
<protein>
    <submittedName>
        <fullName evidence="5">Methyl-accepting chemotaxis protein</fullName>
    </submittedName>
</protein>
<gene>
    <name evidence="5" type="ORF">NKI27_01880</name>
</gene>
<accession>A0ABY6N763</accession>
<dbReference type="Proteomes" id="UP001163739">
    <property type="component" value="Chromosome"/>
</dbReference>
<sequence>MTGQCYNDMNQLSNNIEASSRDITEFTTLLESLDESNKTISKLLESIKAIADQTNLLALNAAIEAARAGEHGRGFAVVADEVRQLANTSNESAEEIQREITKITEISNSVISKQQEVAEIINSSVTIAKETMTNLSGLKEVANTSAEAVQDVLQNISHQLQDADAIRGQVQQLVEDTQDAILGSEENVNLGQQIVNQLSLLNR</sequence>
<evidence type="ECO:0000256" key="2">
    <source>
        <dbReference type="ARBA" id="ARBA00023224"/>
    </source>
</evidence>
<evidence type="ECO:0000256" key="1">
    <source>
        <dbReference type="ARBA" id="ARBA00004370"/>
    </source>
</evidence>
<dbReference type="InterPro" id="IPR004089">
    <property type="entry name" value="MCPsignal_dom"/>
</dbReference>
<dbReference type="SUPFAM" id="SSF58104">
    <property type="entry name" value="Methyl-accepting chemotaxis protein (MCP) signaling domain"/>
    <property type="match status" value="1"/>
</dbReference>
<organism evidence="5 6">
    <name type="scientific">Alkalimarinus alittae</name>
    <dbReference type="NCBI Taxonomy" id="2961619"/>
    <lineage>
        <taxon>Bacteria</taxon>
        <taxon>Pseudomonadati</taxon>
        <taxon>Pseudomonadota</taxon>
        <taxon>Gammaproteobacteria</taxon>
        <taxon>Alteromonadales</taxon>
        <taxon>Alteromonadaceae</taxon>
        <taxon>Alkalimarinus</taxon>
    </lineage>
</organism>
<dbReference type="PANTHER" id="PTHR32089">
    <property type="entry name" value="METHYL-ACCEPTING CHEMOTAXIS PROTEIN MCPB"/>
    <property type="match status" value="1"/>
</dbReference>
<dbReference type="SMART" id="SM00283">
    <property type="entry name" value="MA"/>
    <property type="match status" value="1"/>
</dbReference>
<evidence type="ECO:0000256" key="3">
    <source>
        <dbReference type="PROSITE-ProRule" id="PRU00284"/>
    </source>
</evidence>
<dbReference type="Pfam" id="PF00015">
    <property type="entry name" value="MCPsignal"/>
    <property type="match status" value="1"/>
</dbReference>
<comment type="subcellular location">
    <subcellularLocation>
        <location evidence="1">Membrane</location>
    </subcellularLocation>
</comment>
<evidence type="ECO:0000313" key="6">
    <source>
        <dbReference type="Proteomes" id="UP001163739"/>
    </source>
</evidence>
<keyword evidence="2 3" id="KW-0807">Transducer</keyword>
<evidence type="ECO:0000259" key="4">
    <source>
        <dbReference type="PROSITE" id="PS50111"/>
    </source>
</evidence>
<proteinExistence type="predicted"/>
<dbReference type="PANTHER" id="PTHR32089:SF112">
    <property type="entry name" value="LYSOZYME-LIKE PROTEIN-RELATED"/>
    <property type="match status" value="1"/>
</dbReference>
<feature type="domain" description="Methyl-accepting transducer" evidence="4">
    <location>
        <begin position="1"/>
        <end position="178"/>
    </location>
</feature>
<dbReference type="Gene3D" id="1.10.287.950">
    <property type="entry name" value="Methyl-accepting chemotaxis protein"/>
    <property type="match status" value="1"/>
</dbReference>
<dbReference type="PROSITE" id="PS50111">
    <property type="entry name" value="CHEMOTAXIS_TRANSDUC_2"/>
    <property type="match status" value="1"/>
</dbReference>